<reference evidence="1 2" key="1">
    <citation type="submission" date="2018-06" db="EMBL/GenBank/DDBJ databases">
        <authorList>
            <consortium name="Pathogen Informatics"/>
            <person name="Doyle S."/>
        </authorList>
    </citation>
    <scope>NUCLEOTIDE SEQUENCE [LARGE SCALE GENOMIC DNA]</scope>
    <source>
        <strain evidence="1 2">NCTC7304</strain>
    </source>
</reference>
<dbReference type="AlphaFoldDB" id="A0A379T457"/>
<name>A0A379T457_SALER</name>
<evidence type="ECO:0000313" key="1">
    <source>
        <dbReference type="EMBL" id="SUG35324.1"/>
    </source>
</evidence>
<gene>
    <name evidence="1" type="ORF">NCTC7304_04885</name>
</gene>
<protein>
    <submittedName>
        <fullName evidence="1">Uncharacterized protein</fullName>
    </submittedName>
</protein>
<accession>A0A379T457</accession>
<evidence type="ECO:0000313" key="2">
    <source>
        <dbReference type="Proteomes" id="UP000254762"/>
    </source>
</evidence>
<dbReference type="Proteomes" id="UP000254762">
    <property type="component" value="Unassembled WGS sequence"/>
</dbReference>
<sequence length="79" mass="9231">MREALYHYLNWHNSYNTDGDKKSRAVAENLMAFVSLFTIQDIILDKRRLFTSQYTVLAEGSDRDHEAHSKEIIKCEPAQ</sequence>
<organism evidence="1 2">
    <name type="scientific">Salmonella enterica subsp. arizonae</name>
    <dbReference type="NCBI Taxonomy" id="59203"/>
    <lineage>
        <taxon>Bacteria</taxon>
        <taxon>Pseudomonadati</taxon>
        <taxon>Pseudomonadota</taxon>
        <taxon>Gammaproteobacteria</taxon>
        <taxon>Enterobacterales</taxon>
        <taxon>Enterobacteriaceae</taxon>
        <taxon>Salmonella</taxon>
    </lineage>
</organism>
<dbReference type="EMBL" id="UGXD01000002">
    <property type="protein sequence ID" value="SUG35324.1"/>
    <property type="molecule type" value="Genomic_DNA"/>
</dbReference>
<proteinExistence type="predicted"/>